<dbReference type="Proteomes" id="UP000178723">
    <property type="component" value="Unassembled WGS sequence"/>
</dbReference>
<evidence type="ECO:0000256" key="2">
    <source>
        <dbReference type="SAM" id="MobiDB-lite"/>
    </source>
</evidence>
<accession>A0A1F7V9F0</accession>
<dbReference type="STRING" id="1802407.A3I40_02945"/>
<dbReference type="PROSITE" id="PS50005">
    <property type="entry name" value="TPR"/>
    <property type="match status" value="1"/>
</dbReference>
<organism evidence="4 5">
    <name type="scientific">Candidatus Uhrbacteria bacterium RIFCSPLOWO2_02_FULL_48_12</name>
    <dbReference type="NCBI Taxonomy" id="1802407"/>
    <lineage>
        <taxon>Bacteria</taxon>
        <taxon>Candidatus Uhriibacteriota</taxon>
    </lineage>
</organism>
<keyword evidence="3" id="KW-0472">Membrane</keyword>
<comment type="caution">
    <text evidence="4">The sequence shown here is derived from an EMBL/GenBank/DDBJ whole genome shotgun (WGS) entry which is preliminary data.</text>
</comment>
<dbReference type="SMART" id="SM00028">
    <property type="entry name" value="TPR"/>
    <property type="match status" value="3"/>
</dbReference>
<name>A0A1F7V9F0_9BACT</name>
<dbReference type="AlphaFoldDB" id="A0A1F7V9F0"/>
<evidence type="ECO:0000313" key="4">
    <source>
        <dbReference type="EMBL" id="OGL87146.1"/>
    </source>
</evidence>
<evidence type="ECO:0000313" key="5">
    <source>
        <dbReference type="Proteomes" id="UP000178723"/>
    </source>
</evidence>
<dbReference type="EMBL" id="MGEP01000039">
    <property type="protein sequence ID" value="OGL87146.1"/>
    <property type="molecule type" value="Genomic_DNA"/>
</dbReference>
<evidence type="ECO:0000256" key="1">
    <source>
        <dbReference type="PROSITE-ProRule" id="PRU00339"/>
    </source>
</evidence>
<keyword evidence="3" id="KW-1133">Transmembrane helix</keyword>
<evidence type="ECO:0000256" key="3">
    <source>
        <dbReference type="SAM" id="Phobius"/>
    </source>
</evidence>
<dbReference type="GO" id="GO:0006383">
    <property type="term" value="P:transcription by RNA polymerase III"/>
    <property type="evidence" value="ECO:0007669"/>
    <property type="project" value="InterPro"/>
</dbReference>
<dbReference type="Pfam" id="PF13432">
    <property type="entry name" value="TPR_16"/>
    <property type="match status" value="2"/>
</dbReference>
<evidence type="ECO:0008006" key="6">
    <source>
        <dbReference type="Google" id="ProtNLM"/>
    </source>
</evidence>
<dbReference type="Gene3D" id="1.25.40.10">
    <property type="entry name" value="Tetratricopeptide repeat domain"/>
    <property type="match status" value="2"/>
</dbReference>
<dbReference type="InterPro" id="IPR011990">
    <property type="entry name" value="TPR-like_helical_dom_sf"/>
</dbReference>
<gene>
    <name evidence="4" type="ORF">A3I40_02945</name>
</gene>
<keyword evidence="1" id="KW-0802">TPR repeat</keyword>
<feature type="transmembrane region" description="Helical" evidence="3">
    <location>
        <begin position="6"/>
        <end position="23"/>
    </location>
</feature>
<dbReference type="SUPFAM" id="SSF48452">
    <property type="entry name" value="TPR-like"/>
    <property type="match status" value="1"/>
</dbReference>
<sequence>MLFNILPVLLIFAAVAVMIIVIVRRLPEITAINTDTIPEARSAEVKRQLLVQRLERKLRRGFMVVWESTTTWRSSAKEKTAALYQKLCALEDHYRRPPGTAVGEQPPSVSSMPTDPAGQLVWRADQERHSGRWSEAEQLYLEAVRLDHHCVDAYLGLGLIYRAQRQYKEAVEALSYAKKLREDMATTVAFGEACLEAGRPADALSAFQAAVKSEPSNEHYLGRLLEAAILLRKKQLAAATLVQLTKLNSEYPKLVEFKQRIAAIPSKQRRIE</sequence>
<dbReference type="GO" id="GO:0000127">
    <property type="term" value="C:transcription factor TFIIIC complex"/>
    <property type="evidence" value="ECO:0007669"/>
    <property type="project" value="TreeGrafter"/>
</dbReference>
<feature type="region of interest" description="Disordered" evidence="2">
    <location>
        <begin position="95"/>
        <end position="115"/>
    </location>
</feature>
<feature type="repeat" description="TPR" evidence="1">
    <location>
        <begin position="151"/>
        <end position="184"/>
    </location>
</feature>
<dbReference type="InterPro" id="IPR019734">
    <property type="entry name" value="TPR_rpt"/>
</dbReference>
<dbReference type="PANTHER" id="PTHR23082">
    <property type="entry name" value="TRANSCRIPTION INITIATION FACTOR IIIC TFIIIC , POLYPEPTIDE 3-RELATED"/>
    <property type="match status" value="1"/>
</dbReference>
<dbReference type="InterPro" id="IPR039340">
    <property type="entry name" value="Tfc4/TFIIIC-102/Sfc4"/>
</dbReference>
<proteinExistence type="predicted"/>
<protein>
    <recommendedName>
        <fullName evidence="6">Bacterial transcriptional activator domain-containing protein</fullName>
    </recommendedName>
</protein>
<dbReference type="PANTHER" id="PTHR23082:SF0">
    <property type="entry name" value="GENERAL TRANSCRIPTION FACTOR 3C POLYPEPTIDE 3"/>
    <property type="match status" value="1"/>
</dbReference>
<keyword evidence="3" id="KW-0812">Transmembrane</keyword>
<reference evidence="4 5" key="1">
    <citation type="journal article" date="2016" name="Nat. Commun.">
        <title>Thousands of microbial genomes shed light on interconnected biogeochemical processes in an aquifer system.</title>
        <authorList>
            <person name="Anantharaman K."/>
            <person name="Brown C.T."/>
            <person name="Hug L.A."/>
            <person name="Sharon I."/>
            <person name="Castelle C.J."/>
            <person name="Probst A.J."/>
            <person name="Thomas B.C."/>
            <person name="Singh A."/>
            <person name="Wilkins M.J."/>
            <person name="Karaoz U."/>
            <person name="Brodie E.L."/>
            <person name="Williams K.H."/>
            <person name="Hubbard S.S."/>
            <person name="Banfield J.F."/>
        </authorList>
    </citation>
    <scope>NUCLEOTIDE SEQUENCE [LARGE SCALE GENOMIC DNA]</scope>
</reference>